<evidence type="ECO:0000256" key="1">
    <source>
        <dbReference type="ARBA" id="ARBA00022801"/>
    </source>
</evidence>
<feature type="transmembrane region" description="Helical" evidence="4">
    <location>
        <begin position="7"/>
        <end position="34"/>
    </location>
</feature>
<accession>A0A1F5VNL0</accession>
<keyword evidence="2 3" id="KW-0326">Glycosidase</keyword>
<evidence type="ECO:0000313" key="7">
    <source>
        <dbReference type="Proteomes" id="UP000177451"/>
    </source>
</evidence>
<dbReference type="Pfam" id="PF00150">
    <property type="entry name" value="Cellulase"/>
    <property type="match status" value="1"/>
</dbReference>
<evidence type="ECO:0000313" key="6">
    <source>
        <dbReference type="EMBL" id="OGF64611.1"/>
    </source>
</evidence>
<keyword evidence="1 3" id="KW-0378">Hydrolase</keyword>
<dbReference type="InterPro" id="IPR017853">
    <property type="entry name" value="GH"/>
</dbReference>
<dbReference type="InterPro" id="IPR001547">
    <property type="entry name" value="Glyco_hydro_5"/>
</dbReference>
<name>A0A1F5VNL0_9BACT</name>
<sequence length="339" mass="40137">MRRAFKFLFWALKVFLKILILLIIVIALAGWWGLKKVGVKEPKLFGVTYSARNAEDFGMSRTSVFTEILDDLKVRHIRLPVYWTEVEKENDKYDFSEIDWQLREAEKRGAEIILAVGRKLPRWPECFVPEWVSAKKDRNFEETELFDYIETTVERYKNNPALKIWQVENEPFLPFGRECSLFGDKVLEREIAIVKKIDGAHPVLITDSGELSFWVRAAKRSDIFGTTMYREIWNEYLGFFTYPLPPQFFRAKLALTELFAGKRPAIVSELQAEPWQKKQSYELSPEDTLSVFDLNQFKDHIIYAKNSGFDEFYLWGVEWWYWLKINGHPEIWNEAKNLF</sequence>
<evidence type="ECO:0000256" key="4">
    <source>
        <dbReference type="SAM" id="Phobius"/>
    </source>
</evidence>
<gene>
    <name evidence="6" type="ORF">A2Z53_02575</name>
</gene>
<dbReference type="GO" id="GO:0000272">
    <property type="term" value="P:polysaccharide catabolic process"/>
    <property type="evidence" value="ECO:0007669"/>
    <property type="project" value="InterPro"/>
</dbReference>
<keyword evidence="4" id="KW-0812">Transmembrane</keyword>
<organism evidence="6 7">
    <name type="scientific">Candidatus Giovannonibacteria bacterium RIFCSPHIGHO2_02_42_15</name>
    <dbReference type="NCBI Taxonomy" id="1798329"/>
    <lineage>
        <taxon>Bacteria</taxon>
        <taxon>Candidatus Giovannoniibacteriota</taxon>
    </lineage>
</organism>
<comment type="caution">
    <text evidence="6">The sequence shown here is derived from an EMBL/GenBank/DDBJ whole genome shotgun (WGS) entry which is preliminary data.</text>
</comment>
<evidence type="ECO:0000256" key="2">
    <source>
        <dbReference type="ARBA" id="ARBA00023295"/>
    </source>
</evidence>
<keyword evidence="4" id="KW-0472">Membrane</keyword>
<evidence type="ECO:0000259" key="5">
    <source>
        <dbReference type="Pfam" id="PF00150"/>
    </source>
</evidence>
<dbReference type="Proteomes" id="UP000177451">
    <property type="component" value="Unassembled WGS sequence"/>
</dbReference>
<dbReference type="AlphaFoldDB" id="A0A1F5VNL0"/>
<evidence type="ECO:0000256" key="3">
    <source>
        <dbReference type="RuleBase" id="RU361153"/>
    </source>
</evidence>
<keyword evidence="4" id="KW-1133">Transmembrane helix</keyword>
<feature type="domain" description="Glycoside hydrolase family 5" evidence="5">
    <location>
        <begin position="61"/>
        <end position="206"/>
    </location>
</feature>
<dbReference type="SUPFAM" id="SSF51445">
    <property type="entry name" value="(Trans)glycosidases"/>
    <property type="match status" value="1"/>
</dbReference>
<dbReference type="GO" id="GO:0004553">
    <property type="term" value="F:hydrolase activity, hydrolyzing O-glycosyl compounds"/>
    <property type="evidence" value="ECO:0007669"/>
    <property type="project" value="InterPro"/>
</dbReference>
<proteinExistence type="inferred from homology"/>
<reference evidence="6 7" key="1">
    <citation type="journal article" date="2016" name="Nat. Commun.">
        <title>Thousands of microbial genomes shed light on interconnected biogeochemical processes in an aquifer system.</title>
        <authorList>
            <person name="Anantharaman K."/>
            <person name="Brown C.T."/>
            <person name="Hug L.A."/>
            <person name="Sharon I."/>
            <person name="Castelle C.J."/>
            <person name="Probst A.J."/>
            <person name="Thomas B.C."/>
            <person name="Singh A."/>
            <person name="Wilkins M.J."/>
            <person name="Karaoz U."/>
            <person name="Brodie E.L."/>
            <person name="Williams K.H."/>
            <person name="Hubbard S.S."/>
            <person name="Banfield J.F."/>
        </authorList>
    </citation>
    <scope>NUCLEOTIDE SEQUENCE [LARGE SCALE GENOMIC DNA]</scope>
</reference>
<protein>
    <recommendedName>
        <fullName evidence="5">Glycoside hydrolase family 5 domain-containing protein</fullName>
    </recommendedName>
</protein>
<dbReference type="EMBL" id="MFHH01000040">
    <property type="protein sequence ID" value="OGF64611.1"/>
    <property type="molecule type" value="Genomic_DNA"/>
</dbReference>
<dbReference type="Gene3D" id="3.20.20.80">
    <property type="entry name" value="Glycosidases"/>
    <property type="match status" value="1"/>
</dbReference>
<comment type="similarity">
    <text evidence="3">Belongs to the glycosyl hydrolase 5 (cellulase A) family.</text>
</comment>